<accession>A0A381FMB9</accession>
<sequence>MTITINPKNKKELAKIKAILKAVEIDFVEEINDEDDWWNKISDAEKELIELGIKDFEEGNVVSHEDFLKSYGR</sequence>
<dbReference type="Proteomes" id="UP000254282">
    <property type="component" value="Unassembled WGS sequence"/>
</dbReference>
<dbReference type="RefSeq" id="WP_115620796.1">
    <property type="nucleotide sequence ID" value="NZ_JAQSXV010000011.1"/>
</dbReference>
<evidence type="ECO:0000313" key="2">
    <source>
        <dbReference type="Proteomes" id="UP000254282"/>
    </source>
</evidence>
<dbReference type="AlphaFoldDB" id="A0A381FMB9"/>
<proteinExistence type="predicted"/>
<evidence type="ECO:0000313" key="1">
    <source>
        <dbReference type="EMBL" id="SUX47342.1"/>
    </source>
</evidence>
<protein>
    <submittedName>
        <fullName evidence="1">Uncharacterized protein</fullName>
    </submittedName>
</protein>
<gene>
    <name evidence="1" type="ORF">NCTC13532_02905</name>
</gene>
<dbReference type="STRING" id="254.SAMN05421682_10994"/>
<dbReference type="EMBL" id="UFVR01000004">
    <property type="protein sequence ID" value="SUX47342.1"/>
    <property type="molecule type" value="Genomic_DNA"/>
</dbReference>
<reference evidence="1 2" key="1">
    <citation type="submission" date="2018-06" db="EMBL/GenBank/DDBJ databases">
        <authorList>
            <consortium name="Pathogen Informatics"/>
            <person name="Doyle S."/>
        </authorList>
    </citation>
    <scope>NUCLEOTIDE SEQUENCE [LARGE SCALE GENOMIC DNA]</scope>
    <source>
        <strain evidence="1 2">NCTC13532</strain>
    </source>
</reference>
<name>A0A381FMB9_9FLAO</name>
<organism evidence="1 2">
    <name type="scientific">Chryseobacterium indoltheticum</name>
    <dbReference type="NCBI Taxonomy" id="254"/>
    <lineage>
        <taxon>Bacteria</taxon>
        <taxon>Pseudomonadati</taxon>
        <taxon>Bacteroidota</taxon>
        <taxon>Flavobacteriia</taxon>
        <taxon>Flavobacteriales</taxon>
        <taxon>Weeksellaceae</taxon>
        <taxon>Chryseobacterium group</taxon>
        <taxon>Chryseobacterium</taxon>
    </lineage>
</organism>